<dbReference type="RefSeq" id="WP_269424332.1">
    <property type="nucleotide sequence ID" value="NZ_JAPWGY010000006.1"/>
</dbReference>
<dbReference type="InterPro" id="IPR000623">
    <property type="entry name" value="Shikimate_kinase/TSH1"/>
</dbReference>
<sequence>MSTNGSFSIPKTVVLVGLMGAGKTCIGKKLAQELDLPFVDADVEIEKAAGCSIAEIFEEHGEAYFRDGERRVIQRLLAGPVQILSTGGGAFMDAITRETIKEQGISLWLRADLDVLVERTSRRNHRPLLQNGNHKEILARLIDERYPVYAEAEITTDSAEGSAEITLQRVLAALKDYCALLPEQKNCSSLAQAD</sequence>
<evidence type="ECO:0000256" key="3">
    <source>
        <dbReference type="ARBA" id="ARBA00012154"/>
    </source>
</evidence>
<comment type="subcellular location">
    <subcellularLocation>
        <location evidence="11">Cytoplasm</location>
    </subcellularLocation>
</comment>
<comment type="cofactor">
    <cofactor evidence="11">
        <name>Mg(2+)</name>
        <dbReference type="ChEBI" id="CHEBI:18420"/>
    </cofactor>
    <text evidence="11">Binds 1 Mg(2+) ion per subunit.</text>
</comment>
<evidence type="ECO:0000256" key="2">
    <source>
        <dbReference type="ARBA" id="ARBA00006997"/>
    </source>
</evidence>
<comment type="subunit">
    <text evidence="11">Monomer.</text>
</comment>
<proteinExistence type="inferred from homology"/>
<comment type="caution">
    <text evidence="11">Lacks conserved residue(s) required for the propagation of feature annotation.</text>
</comment>
<gene>
    <name evidence="11" type="primary">aroK</name>
    <name evidence="12" type="ORF">O4H49_15435</name>
</gene>
<dbReference type="Gene3D" id="3.40.50.300">
    <property type="entry name" value="P-loop containing nucleotide triphosphate hydrolases"/>
    <property type="match status" value="1"/>
</dbReference>
<evidence type="ECO:0000256" key="9">
    <source>
        <dbReference type="ARBA" id="ARBA00023141"/>
    </source>
</evidence>
<comment type="catalytic activity">
    <reaction evidence="10 11">
        <text>shikimate + ATP = 3-phosphoshikimate + ADP + H(+)</text>
        <dbReference type="Rhea" id="RHEA:13121"/>
        <dbReference type="ChEBI" id="CHEBI:15378"/>
        <dbReference type="ChEBI" id="CHEBI:30616"/>
        <dbReference type="ChEBI" id="CHEBI:36208"/>
        <dbReference type="ChEBI" id="CHEBI:145989"/>
        <dbReference type="ChEBI" id="CHEBI:456216"/>
        <dbReference type="EC" id="2.7.1.71"/>
    </reaction>
</comment>
<dbReference type="GO" id="GO:0004765">
    <property type="term" value="F:shikimate kinase activity"/>
    <property type="evidence" value="ECO:0007669"/>
    <property type="project" value="UniProtKB-EC"/>
</dbReference>
<evidence type="ECO:0000256" key="10">
    <source>
        <dbReference type="ARBA" id="ARBA00048567"/>
    </source>
</evidence>
<reference evidence="12" key="1">
    <citation type="submission" date="2022-12" db="EMBL/GenBank/DDBJ databases">
        <title>Bacterial isolates from different developmental stages of Nematostella vectensis.</title>
        <authorList>
            <person name="Fraune S."/>
        </authorList>
    </citation>
    <scope>NUCLEOTIDE SEQUENCE</scope>
    <source>
        <strain evidence="12">G21630-S1</strain>
    </source>
</reference>
<keyword evidence="6 11" id="KW-0547">Nucleotide-binding</keyword>
<comment type="pathway">
    <text evidence="1 11">Metabolic intermediate biosynthesis; chorismate biosynthesis; chorismate from D-erythrose 4-phosphate and phosphoenolpyruvate: step 5/7.</text>
</comment>
<dbReference type="EMBL" id="JAPWGY010000006">
    <property type="protein sequence ID" value="MCZ4282181.1"/>
    <property type="molecule type" value="Genomic_DNA"/>
</dbReference>
<feature type="binding site" evidence="11">
    <location>
        <position position="126"/>
    </location>
    <ligand>
        <name>ATP</name>
        <dbReference type="ChEBI" id="CHEBI:30616"/>
    </ligand>
</feature>
<evidence type="ECO:0000256" key="11">
    <source>
        <dbReference type="HAMAP-Rule" id="MF_00109"/>
    </source>
</evidence>
<feature type="binding site" evidence="11">
    <location>
        <position position="88"/>
    </location>
    <ligand>
        <name>substrate</name>
    </ligand>
</feature>
<keyword evidence="7 11" id="KW-0418">Kinase</keyword>
<dbReference type="Pfam" id="PF01202">
    <property type="entry name" value="SKI"/>
    <property type="match status" value="1"/>
</dbReference>
<name>A0ABT4LPE5_9PROT</name>
<dbReference type="Proteomes" id="UP001069802">
    <property type="component" value="Unassembled WGS sequence"/>
</dbReference>
<keyword evidence="4 11" id="KW-0028">Amino-acid biosynthesis</keyword>
<feature type="binding site" evidence="11">
    <location>
        <position position="42"/>
    </location>
    <ligand>
        <name>substrate</name>
    </ligand>
</feature>
<evidence type="ECO:0000256" key="5">
    <source>
        <dbReference type="ARBA" id="ARBA00022679"/>
    </source>
</evidence>
<feature type="binding site" evidence="11">
    <location>
        <position position="145"/>
    </location>
    <ligand>
        <name>substrate</name>
    </ligand>
</feature>
<organism evidence="12 13">
    <name type="scientific">Kiloniella laminariae</name>
    <dbReference type="NCBI Taxonomy" id="454162"/>
    <lineage>
        <taxon>Bacteria</taxon>
        <taxon>Pseudomonadati</taxon>
        <taxon>Pseudomonadota</taxon>
        <taxon>Alphaproteobacteria</taxon>
        <taxon>Rhodospirillales</taxon>
        <taxon>Kiloniellaceae</taxon>
        <taxon>Kiloniella</taxon>
    </lineage>
</organism>
<evidence type="ECO:0000256" key="1">
    <source>
        <dbReference type="ARBA" id="ARBA00004842"/>
    </source>
</evidence>
<dbReference type="EC" id="2.7.1.71" evidence="3 11"/>
<keyword evidence="9 11" id="KW-0057">Aromatic amino acid biosynthesis</keyword>
<dbReference type="PANTHER" id="PTHR21087:SF16">
    <property type="entry name" value="SHIKIMATE KINASE 1, CHLOROPLASTIC"/>
    <property type="match status" value="1"/>
</dbReference>
<accession>A0ABT4LPE5</accession>
<evidence type="ECO:0000256" key="4">
    <source>
        <dbReference type="ARBA" id="ARBA00022605"/>
    </source>
</evidence>
<protein>
    <recommendedName>
        <fullName evidence="3 11">Shikimate kinase</fullName>
        <shortName evidence="11">SK</shortName>
        <ecNumber evidence="3 11">2.7.1.71</ecNumber>
    </recommendedName>
</protein>
<feature type="binding site" evidence="11">
    <location>
        <position position="24"/>
    </location>
    <ligand>
        <name>Mg(2+)</name>
        <dbReference type="ChEBI" id="CHEBI:18420"/>
    </ligand>
</feature>
<keyword evidence="11" id="KW-0479">Metal-binding</keyword>
<dbReference type="PROSITE" id="PS01128">
    <property type="entry name" value="SHIKIMATE_KINASE"/>
    <property type="match status" value="1"/>
</dbReference>
<keyword evidence="11" id="KW-0460">Magnesium</keyword>
<dbReference type="PANTHER" id="PTHR21087">
    <property type="entry name" value="SHIKIMATE KINASE"/>
    <property type="match status" value="1"/>
</dbReference>
<evidence type="ECO:0000256" key="6">
    <source>
        <dbReference type="ARBA" id="ARBA00022741"/>
    </source>
</evidence>
<feature type="binding site" evidence="11">
    <location>
        <begin position="20"/>
        <end position="25"/>
    </location>
    <ligand>
        <name>ATP</name>
        <dbReference type="ChEBI" id="CHEBI:30616"/>
    </ligand>
</feature>
<dbReference type="CDD" id="cd00464">
    <property type="entry name" value="SK"/>
    <property type="match status" value="1"/>
</dbReference>
<dbReference type="InterPro" id="IPR023000">
    <property type="entry name" value="Shikimate_kinase_CS"/>
</dbReference>
<keyword evidence="5 11" id="KW-0808">Transferase</keyword>
<dbReference type="InterPro" id="IPR031322">
    <property type="entry name" value="Shikimate/glucono_kinase"/>
</dbReference>
<dbReference type="SUPFAM" id="SSF52540">
    <property type="entry name" value="P-loop containing nucleoside triphosphate hydrolases"/>
    <property type="match status" value="1"/>
</dbReference>
<evidence type="ECO:0000313" key="13">
    <source>
        <dbReference type="Proteomes" id="UP001069802"/>
    </source>
</evidence>
<keyword evidence="11" id="KW-0963">Cytoplasm</keyword>
<feature type="binding site" evidence="11">
    <location>
        <position position="66"/>
    </location>
    <ligand>
        <name>substrate</name>
    </ligand>
</feature>
<dbReference type="InterPro" id="IPR027417">
    <property type="entry name" value="P-loop_NTPase"/>
</dbReference>
<dbReference type="NCBIfam" id="NF010552">
    <property type="entry name" value="PRK13946.1"/>
    <property type="match status" value="1"/>
</dbReference>
<comment type="caution">
    <text evidence="12">The sequence shown here is derived from an EMBL/GenBank/DDBJ whole genome shotgun (WGS) entry which is preliminary data.</text>
</comment>
<evidence type="ECO:0000313" key="12">
    <source>
        <dbReference type="EMBL" id="MCZ4282181.1"/>
    </source>
</evidence>
<comment type="similarity">
    <text evidence="2 11">Belongs to the shikimate kinase family.</text>
</comment>
<dbReference type="HAMAP" id="MF_00109">
    <property type="entry name" value="Shikimate_kinase"/>
    <property type="match status" value="1"/>
</dbReference>
<comment type="function">
    <text evidence="11">Catalyzes the specific phosphorylation of the 3-hydroxyl group of shikimic acid using ATP as a cosubstrate.</text>
</comment>
<dbReference type="PRINTS" id="PR01100">
    <property type="entry name" value="SHIKIMTKNASE"/>
</dbReference>
<evidence type="ECO:0000256" key="7">
    <source>
        <dbReference type="ARBA" id="ARBA00022777"/>
    </source>
</evidence>
<evidence type="ECO:0000256" key="8">
    <source>
        <dbReference type="ARBA" id="ARBA00022840"/>
    </source>
</evidence>
<keyword evidence="13" id="KW-1185">Reference proteome</keyword>
<keyword evidence="8 11" id="KW-0067">ATP-binding</keyword>